<evidence type="ECO:0000313" key="8">
    <source>
        <dbReference type="Proteomes" id="UP000547458"/>
    </source>
</evidence>
<comment type="subcellular location">
    <subcellularLocation>
        <location evidence="1">Cell membrane</location>
        <topology evidence="1">Peripheral membrane protein</topology>
    </subcellularLocation>
</comment>
<evidence type="ECO:0000313" key="7">
    <source>
        <dbReference type="EMBL" id="NJC21838.1"/>
    </source>
</evidence>
<dbReference type="InterPro" id="IPR003593">
    <property type="entry name" value="AAA+_ATPase"/>
</dbReference>
<dbReference type="PANTHER" id="PTHR42711:SF18">
    <property type="entry name" value="ABC TRANSPORTER, ATP-BINDING PROTEIN"/>
    <property type="match status" value="1"/>
</dbReference>
<dbReference type="RefSeq" id="WP_167991945.1">
    <property type="nucleotide sequence ID" value="NZ_JAATJL010000001.1"/>
</dbReference>
<dbReference type="EMBL" id="JAATJL010000001">
    <property type="protein sequence ID" value="NJC21838.1"/>
    <property type="molecule type" value="Genomic_DNA"/>
</dbReference>
<evidence type="ECO:0000256" key="2">
    <source>
        <dbReference type="ARBA" id="ARBA00022448"/>
    </source>
</evidence>
<dbReference type="Pfam" id="PF00005">
    <property type="entry name" value="ABC_tran"/>
    <property type="match status" value="1"/>
</dbReference>
<reference evidence="7 8" key="1">
    <citation type="submission" date="2020-03" db="EMBL/GenBank/DDBJ databases">
        <title>Sequencing the genomes of 1000 actinobacteria strains.</title>
        <authorList>
            <person name="Klenk H.-P."/>
        </authorList>
    </citation>
    <scope>NUCLEOTIDE SEQUENCE [LARGE SCALE GENOMIC DNA]</scope>
    <source>
        <strain evidence="7 8">DSM 16403</strain>
    </source>
</reference>
<accession>A0A846RF97</accession>
<dbReference type="SMART" id="SM00382">
    <property type="entry name" value="AAA"/>
    <property type="match status" value="1"/>
</dbReference>
<keyword evidence="3" id="KW-0547">Nucleotide-binding</keyword>
<keyword evidence="4 7" id="KW-0067">ATP-binding</keyword>
<dbReference type="GO" id="GO:0046677">
    <property type="term" value="P:response to antibiotic"/>
    <property type="evidence" value="ECO:0007669"/>
    <property type="project" value="UniProtKB-KW"/>
</dbReference>
<dbReference type="InterPro" id="IPR050763">
    <property type="entry name" value="ABC_transporter_ATP-binding"/>
</dbReference>
<feature type="domain" description="ABC transporter" evidence="6">
    <location>
        <begin position="5"/>
        <end position="247"/>
    </location>
</feature>
<dbReference type="Proteomes" id="UP000547458">
    <property type="component" value="Unassembled WGS sequence"/>
</dbReference>
<evidence type="ECO:0000256" key="1">
    <source>
        <dbReference type="ARBA" id="ARBA00004202"/>
    </source>
</evidence>
<evidence type="ECO:0000256" key="3">
    <source>
        <dbReference type="ARBA" id="ARBA00022741"/>
    </source>
</evidence>
<dbReference type="PANTHER" id="PTHR42711">
    <property type="entry name" value="ABC TRANSPORTER ATP-BINDING PROTEIN"/>
    <property type="match status" value="1"/>
</dbReference>
<evidence type="ECO:0000256" key="5">
    <source>
        <dbReference type="ARBA" id="ARBA00023251"/>
    </source>
</evidence>
<dbReference type="InterPro" id="IPR003439">
    <property type="entry name" value="ABC_transporter-like_ATP-bd"/>
</dbReference>
<dbReference type="PROSITE" id="PS50893">
    <property type="entry name" value="ABC_TRANSPORTER_2"/>
    <property type="match status" value="1"/>
</dbReference>
<organism evidence="7 8">
    <name type="scientific">Arthrobacter pigmenti</name>
    <dbReference type="NCBI Taxonomy" id="271432"/>
    <lineage>
        <taxon>Bacteria</taxon>
        <taxon>Bacillati</taxon>
        <taxon>Actinomycetota</taxon>
        <taxon>Actinomycetes</taxon>
        <taxon>Micrococcales</taxon>
        <taxon>Micrococcaceae</taxon>
        <taxon>Arthrobacter</taxon>
    </lineage>
</organism>
<keyword evidence="5" id="KW-0046">Antibiotic resistance</keyword>
<dbReference type="GO" id="GO:0005886">
    <property type="term" value="C:plasma membrane"/>
    <property type="evidence" value="ECO:0007669"/>
    <property type="project" value="UniProtKB-SubCell"/>
</dbReference>
<dbReference type="SUPFAM" id="SSF52540">
    <property type="entry name" value="P-loop containing nucleoside triphosphate hydrolases"/>
    <property type="match status" value="1"/>
</dbReference>
<comment type="caution">
    <text evidence="7">The sequence shown here is derived from an EMBL/GenBank/DDBJ whole genome shotgun (WGS) entry which is preliminary data.</text>
</comment>
<evidence type="ECO:0000259" key="6">
    <source>
        <dbReference type="PROSITE" id="PS50893"/>
    </source>
</evidence>
<dbReference type="AlphaFoldDB" id="A0A846RF97"/>
<dbReference type="GO" id="GO:0005524">
    <property type="term" value="F:ATP binding"/>
    <property type="evidence" value="ECO:0007669"/>
    <property type="project" value="UniProtKB-KW"/>
</dbReference>
<keyword evidence="2" id="KW-0813">Transport</keyword>
<protein>
    <submittedName>
        <fullName evidence="7">ABC-2 type transport system ATP-binding protein</fullName>
    </submittedName>
</protein>
<dbReference type="Gene3D" id="3.40.50.300">
    <property type="entry name" value="P-loop containing nucleotide triphosphate hydrolases"/>
    <property type="match status" value="1"/>
</dbReference>
<sequence>MDSAIEVRSLRRTFEASRKQQSKGTAPKVALNDVDLTVSPGTVHSLLGPNGAGKTTLCKIVSTMLLPSAGSANVAGFDVVKETRQARAGLGVVLGGERGLYDRLTPVENLMFWAAMYSMPRRKARVRIAELLEKLGLTGVENQRVETFSRGMKQRLHLARGLIADQPVLILDEPTVGMDPVAANGFRALIRDLRFEGKTILLTTHNMEEAGDLSDRLSFIDGGRIIAEGTPSELMRSTGSGSRLELPDLSSSQRSEILASIEPLDAQVSEDGTGGLVLVLEEQAVTKALTIVAAAGVSVFSVTPPSLDDLYVNLVGDRGMSLG</sequence>
<proteinExistence type="predicted"/>
<name>A0A846RF97_9MICC</name>
<dbReference type="InterPro" id="IPR027417">
    <property type="entry name" value="P-loop_NTPase"/>
</dbReference>
<keyword evidence="8" id="KW-1185">Reference proteome</keyword>
<gene>
    <name evidence="7" type="ORF">BJ994_000914</name>
</gene>
<evidence type="ECO:0000256" key="4">
    <source>
        <dbReference type="ARBA" id="ARBA00022840"/>
    </source>
</evidence>
<dbReference type="GO" id="GO:0016887">
    <property type="term" value="F:ATP hydrolysis activity"/>
    <property type="evidence" value="ECO:0007669"/>
    <property type="project" value="InterPro"/>
</dbReference>